<keyword evidence="2" id="KW-1185">Reference proteome</keyword>
<dbReference type="EMBL" id="MTJN01000002">
    <property type="protein sequence ID" value="OOV05860.1"/>
    <property type="molecule type" value="Genomic_DNA"/>
</dbReference>
<proteinExistence type="predicted"/>
<dbReference type="AlphaFoldDB" id="A0A1T1ANZ5"/>
<dbReference type="RefSeq" id="WP_078363639.1">
    <property type="nucleotide sequence ID" value="NZ_MTJN01000002.1"/>
</dbReference>
<gene>
    <name evidence="1" type="ORF">RF819_03255</name>
</gene>
<evidence type="ECO:0000313" key="2">
    <source>
        <dbReference type="Proteomes" id="UP000190750"/>
    </source>
</evidence>
<organism evidence="1 2">
    <name type="scientific">Rhodoferax fermentans</name>
    <dbReference type="NCBI Taxonomy" id="28066"/>
    <lineage>
        <taxon>Bacteria</taxon>
        <taxon>Pseudomonadati</taxon>
        <taxon>Pseudomonadota</taxon>
        <taxon>Betaproteobacteria</taxon>
        <taxon>Burkholderiales</taxon>
        <taxon>Comamonadaceae</taxon>
        <taxon>Rhodoferax</taxon>
    </lineage>
</organism>
<dbReference type="Proteomes" id="UP000190750">
    <property type="component" value="Unassembled WGS sequence"/>
</dbReference>
<name>A0A1T1ANZ5_RHOFE</name>
<comment type="caution">
    <text evidence="1">The sequence shown here is derived from an EMBL/GenBank/DDBJ whole genome shotgun (WGS) entry which is preliminary data.</text>
</comment>
<reference evidence="1 2" key="1">
    <citation type="submission" date="2017-01" db="EMBL/GenBank/DDBJ databases">
        <title>Genome sequencing of Rhodoferax fermentans JCM 7819.</title>
        <authorList>
            <person name="Kim Y.J."/>
            <person name="Farh M.E.-A."/>
            <person name="Yang D.-C."/>
        </authorList>
    </citation>
    <scope>NUCLEOTIDE SEQUENCE [LARGE SCALE GENOMIC DNA]</scope>
    <source>
        <strain evidence="1 2">JCM 7819</strain>
    </source>
</reference>
<sequence length="67" mass="7043">MAKTDSKIETPVAPPALGTQVLVKVASGCMLVNNETNAYFEPDVATPATVTITLLRRLQDGDVTLVG</sequence>
<accession>A0A1T1ANZ5</accession>
<dbReference type="STRING" id="28066.RF819_03255"/>
<protein>
    <submittedName>
        <fullName evidence="1">Uncharacterized protein</fullName>
    </submittedName>
</protein>
<evidence type="ECO:0000313" key="1">
    <source>
        <dbReference type="EMBL" id="OOV05860.1"/>
    </source>
</evidence>